<dbReference type="CDD" id="cd05008">
    <property type="entry name" value="SIS_GlmS_GlmD_1"/>
    <property type="match status" value="1"/>
</dbReference>
<gene>
    <name evidence="9" type="ORF">MA03_04275</name>
</gene>
<evidence type="ECO:0000259" key="8">
    <source>
        <dbReference type="PROSITE" id="PS51464"/>
    </source>
</evidence>
<dbReference type="NCBIfam" id="NF001484">
    <property type="entry name" value="PRK00331.1"/>
    <property type="match status" value="1"/>
</dbReference>
<keyword evidence="4 9" id="KW-0808">Transferase</keyword>
<dbReference type="InterPro" id="IPR035466">
    <property type="entry name" value="GlmS/AgaS_SIS"/>
</dbReference>
<evidence type="ECO:0000256" key="2">
    <source>
        <dbReference type="ARBA" id="ARBA00012916"/>
    </source>
</evidence>
<dbReference type="InterPro" id="IPR005855">
    <property type="entry name" value="GFAT"/>
</dbReference>
<dbReference type="InterPro" id="IPR046348">
    <property type="entry name" value="SIS_dom_sf"/>
</dbReference>
<dbReference type="InterPro" id="IPR001347">
    <property type="entry name" value="SIS_dom"/>
</dbReference>
<reference evidence="9 10" key="1">
    <citation type="journal article" date="2015" name="Stand. Genomic Sci.">
        <title>Complete genome sequence of and proposal of Thermofilum uzonense sp. nov. a novel hyperthermophilic crenarchaeon and emended description of the genus Thermofilum.</title>
        <authorList>
            <person name="Toshchakov S.V."/>
            <person name="Korzhenkov A.A."/>
            <person name="Samarov N.I."/>
            <person name="Mazunin I.O."/>
            <person name="Mozhey O.I."/>
            <person name="Shmyr I.S."/>
            <person name="Derbikova K.S."/>
            <person name="Taranov E.A."/>
            <person name="Dominova I.N."/>
            <person name="Bonch-Osmolovskaya E.A."/>
            <person name="Patrushev M.V."/>
            <person name="Podosokorskaya O.A."/>
            <person name="Kublanov I.V."/>
        </authorList>
    </citation>
    <scope>NUCLEOTIDE SEQUENCE [LARGE SCALE GENOMIC DNA]</scope>
    <source>
        <strain evidence="9 10">1807-2</strain>
    </source>
</reference>
<evidence type="ECO:0000259" key="7">
    <source>
        <dbReference type="PROSITE" id="PS51278"/>
    </source>
</evidence>
<sequence>MGGIFAVVSRKNENVVPQVISGLRKLRFKGFDSTGFALIEDGILNVYKEVGWVDIVVEKLGLSERKASIALGQTRYATHGRPTAENAHPFTDCRQRIAVAGDGSIGNYEKIKDQVLMSGHKLQSRSDFEPPAHLLEESLEREDNLLNALETLKEKLEGFYTVSVLDRDTASIAAYSSMTKLYVGVSPNAFYLTNTLTALHGFTDHYIIIDPSETVFVTSEGVNVYSKGHETTPRQVLTLEVDPALVDKGGFPHHMLREIYEAPLSLLRTLYTLQEKYLQLASRLILGADNIYIIANGTSLHAGMVASYYLSELVGVSPVVTSAAEFPLYYVENIGPGSLVVAISQSGETGDVLSSLYEAKIRGATILGLTNYIGSRLARLSNVYLPIAAGPELSVPATKTFTSTLLLLYLVSLAASKESGRIDSITYREKMESVKSVASRLSETMTRMDEEVKKAIIHARNCRGGYIVSRGITYPLALEAALKLKEASYFHAEGVEAGEFKHGPFVLVEKGFMTGFIIPVERLAAEATYPLILSAIEAGASTVVFSLEGDEKLSQIQTETVSLIRTPRAERHLAPIAYSIPLQLFAYRLGVDLGRPIDAPRYLTKAVLR</sequence>
<dbReference type="EC" id="2.6.1.16" evidence="2"/>
<dbReference type="HOGENOM" id="CLU_012520_7_0_2"/>
<evidence type="ECO:0000256" key="6">
    <source>
        <dbReference type="ARBA" id="ARBA00022962"/>
    </source>
</evidence>
<dbReference type="Pfam" id="PF13522">
    <property type="entry name" value="GATase_6"/>
    <property type="match status" value="1"/>
</dbReference>
<dbReference type="OrthoDB" id="372195at2157"/>
<dbReference type="GO" id="GO:0006047">
    <property type="term" value="P:UDP-N-acetylglucosamine metabolic process"/>
    <property type="evidence" value="ECO:0007669"/>
    <property type="project" value="TreeGrafter"/>
</dbReference>
<keyword evidence="6 9" id="KW-0315">Glutamine amidotransferase</keyword>
<dbReference type="PROSITE" id="PS51464">
    <property type="entry name" value="SIS"/>
    <property type="match status" value="2"/>
</dbReference>
<accession>A0A0F7CL22</accession>
<dbReference type="CDD" id="cd05009">
    <property type="entry name" value="SIS_GlmS_GlmD_2"/>
    <property type="match status" value="1"/>
</dbReference>
<evidence type="ECO:0000256" key="4">
    <source>
        <dbReference type="ARBA" id="ARBA00022679"/>
    </source>
</evidence>
<dbReference type="AlphaFoldDB" id="A0A0F7CL22"/>
<keyword evidence="3" id="KW-0032">Aminotransferase</keyword>
<evidence type="ECO:0000313" key="9">
    <source>
        <dbReference type="EMBL" id="AKG38656.1"/>
    </source>
</evidence>
<dbReference type="GeneID" id="25401420"/>
<dbReference type="GO" id="GO:0006002">
    <property type="term" value="P:fructose 6-phosphate metabolic process"/>
    <property type="evidence" value="ECO:0007669"/>
    <property type="project" value="TreeGrafter"/>
</dbReference>
<dbReference type="InterPro" id="IPR035490">
    <property type="entry name" value="GlmS/FrlB_SIS"/>
</dbReference>
<dbReference type="InterPro" id="IPR017932">
    <property type="entry name" value="GATase_2_dom"/>
</dbReference>
<protein>
    <recommendedName>
        <fullName evidence="2">glutamine--fructose-6-phosphate transaminase (isomerizing)</fullName>
        <ecNumber evidence="2">2.6.1.16</ecNumber>
    </recommendedName>
</protein>
<dbReference type="RefSeq" id="WP_052884092.1">
    <property type="nucleotide sequence ID" value="NZ_CP009961.1"/>
</dbReference>
<dbReference type="InterPro" id="IPR029055">
    <property type="entry name" value="Ntn_hydrolases_N"/>
</dbReference>
<dbReference type="PROSITE" id="PS51278">
    <property type="entry name" value="GATASE_TYPE_2"/>
    <property type="match status" value="1"/>
</dbReference>
<dbReference type="GO" id="GO:0097367">
    <property type="term" value="F:carbohydrate derivative binding"/>
    <property type="evidence" value="ECO:0007669"/>
    <property type="project" value="InterPro"/>
</dbReference>
<keyword evidence="5" id="KW-0677">Repeat</keyword>
<dbReference type="Proteomes" id="UP000067434">
    <property type="component" value="Chromosome"/>
</dbReference>
<dbReference type="EMBL" id="CP009961">
    <property type="protein sequence ID" value="AKG38656.1"/>
    <property type="molecule type" value="Genomic_DNA"/>
</dbReference>
<dbReference type="NCBIfam" id="TIGR01135">
    <property type="entry name" value="glmS"/>
    <property type="match status" value="1"/>
</dbReference>
<evidence type="ECO:0000256" key="5">
    <source>
        <dbReference type="ARBA" id="ARBA00022737"/>
    </source>
</evidence>
<dbReference type="KEGG" id="thf:MA03_04275"/>
<dbReference type="Gene3D" id="3.40.50.10490">
    <property type="entry name" value="Glucose-6-phosphate isomerase like protein, domain 1"/>
    <property type="match status" value="2"/>
</dbReference>
<feature type="domain" description="SIS" evidence="8">
    <location>
        <begin position="448"/>
        <end position="600"/>
    </location>
</feature>
<keyword evidence="10" id="KW-1185">Reference proteome</keyword>
<name>A0A0F7CL22_9CREN</name>
<dbReference type="SUPFAM" id="SSF53697">
    <property type="entry name" value="SIS domain"/>
    <property type="match status" value="1"/>
</dbReference>
<dbReference type="PATRIC" id="fig|1550241.5.peg.908"/>
<dbReference type="Gene3D" id="3.60.20.10">
    <property type="entry name" value="Glutamine Phosphoribosylpyrophosphate, subunit 1, domain 1"/>
    <property type="match status" value="1"/>
</dbReference>
<evidence type="ECO:0000256" key="1">
    <source>
        <dbReference type="ARBA" id="ARBA00001031"/>
    </source>
</evidence>
<dbReference type="PANTHER" id="PTHR10937">
    <property type="entry name" value="GLUCOSAMINE--FRUCTOSE-6-PHOSPHATE AMINOTRANSFERASE, ISOMERIZING"/>
    <property type="match status" value="1"/>
</dbReference>
<dbReference type="STRING" id="1550241.MA03_04275"/>
<evidence type="ECO:0000256" key="3">
    <source>
        <dbReference type="ARBA" id="ARBA00022576"/>
    </source>
</evidence>
<dbReference type="GO" id="GO:0004360">
    <property type="term" value="F:glutamine-fructose-6-phosphate transaminase (isomerizing) activity"/>
    <property type="evidence" value="ECO:0007669"/>
    <property type="project" value="UniProtKB-EC"/>
</dbReference>
<comment type="catalytic activity">
    <reaction evidence="1">
        <text>D-fructose 6-phosphate + L-glutamine = D-glucosamine 6-phosphate + L-glutamate</text>
        <dbReference type="Rhea" id="RHEA:13237"/>
        <dbReference type="ChEBI" id="CHEBI:29985"/>
        <dbReference type="ChEBI" id="CHEBI:58359"/>
        <dbReference type="ChEBI" id="CHEBI:58725"/>
        <dbReference type="ChEBI" id="CHEBI:61527"/>
        <dbReference type="EC" id="2.6.1.16"/>
    </reaction>
</comment>
<dbReference type="Pfam" id="PF01380">
    <property type="entry name" value="SIS"/>
    <property type="match status" value="2"/>
</dbReference>
<evidence type="ECO:0000313" key="10">
    <source>
        <dbReference type="Proteomes" id="UP000067434"/>
    </source>
</evidence>
<dbReference type="SUPFAM" id="SSF56235">
    <property type="entry name" value="N-terminal nucleophile aminohydrolases (Ntn hydrolases)"/>
    <property type="match status" value="1"/>
</dbReference>
<feature type="domain" description="SIS" evidence="8">
    <location>
        <begin position="280"/>
        <end position="421"/>
    </location>
</feature>
<proteinExistence type="predicted"/>
<feature type="domain" description="Glutamine amidotransferase type-2" evidence="7">
    <location>
        <begin position="2"/>
        <end position="220"/>
    </location>
</feature>
<organism evidence="9 10">
    <name type="scientific">Infirmifilum uzonense</name>
    <dbReference type="NCBI Taxonomy" id="1550241"/>
    <lineage>
        <taxon>Archaea</taxon>
        <taxon>Thermoproteota</taxon>
        <taxon>Thermoprotei</taxon>
        <taxon>Thermofilales</taxon>
        <taxon>Thermofilaceae</taxon>
        <taxon>Infirmifilum</taxon>
    </lineage>
</organism>
<dbReference type="GO" id="GO:0006487">
    <property type="term" value="P:protein N-linked glycosylation"/>
    <property type="evidence" value="ECO:0007669"/>
    <property type="project" value="TreeGrafter"/>
</dbReference>
<dbReference type="PANTHER" id="PTHR10937:SF0">
    <property type="entry name" value="GLUTAMINE--FRUCTOSE-6-PHOSPHATE TRANSAMINASE (ISOMERIZING)"/>
    <property type="match status" value="1"/>
</dbReference>